<feature type="compositionally biased region" description="Polar residues" evidence="8">
    <location>
        <begin position="1"/>
        <end position="14"/>
    </location>
</feature>
<keyword evidence="3 7" id="KW-0645">Protease</keyword>
<dbReference type="GO" id="GO:0016579">
    <property type="term" value="P:protein deubiquitination"/>
    <property type="evidence" value="ECO:0007669"/>
    <property type="project" value="InterPro"/>
</dbReference>
<reference evidence="10" key="1">
    <citation type="submission" date="2023-03" db="EMBL/GenBank/DDBJ databases">
        <authorList>
            <person name="Julca I."/>
        </authorList>
    </citation>
    <scope>NUCLEOTIDE SEQUENCE</scope>
</reference>
<accession>A0AAV1C2D5</accession>
<dbReference type="CDD" id="cd02661">
    <property type="entry name" value="Peptidase_C19E"/>
    <property type="match status" value="1"/>
</dbReference>
<keyword evidence="5 7" id="KW-0378">Hydrolase</keyword>
<evidence type="ECO:0000256" key="8">
    <source>
        <dbReference type="SAM" id="MobiDB-lite"/>
    </source>
</evidence>
<feature type="region of interest" description="Disordered" evidence="8">
    <location>
        <begin position="352"/>
        <end position="371"/>
    </location>
</feature>
<evidence type="ECO:0000256" key="1">
    <source>
        <dbReference type="ARBA" id="ARBA00000707"/>
    </source>
</evidence>
<keyword evidence="4 7" id="KW-0833">Ubl conjugation pathway</keyword>
<dbReference type="InterPro" id="IPR018200">
    <property type="entry name" value="USP_CS"/>
</dbReference>
<evidence type="ECO:0000256" key="7">
    <source>
        <dbReference type="RuleBase" id="RU366025"/>
    </source>
</evidence>
<dbReference type="Proteomes" id="UP001161247">
    <property type="component" value="Chromosome 1"/>
</dbReference>
<dbReference type="EMBL" id="OX459118">
    <property type="protein sequence ID" value="CAI9088962.1"/>
    <property type="molecule type" value="Genomic_DNA"/>
</dbReference>
<sequence>MAVLQMTWQPSSLSQKRKSGPPLGLRNLGNTCYLNSVLQCLTYTPPLANFCLKSQHSSSCDIAAAAASEKKRECPFCILEKRILRSLMSESNLDAPLKMNNCLKIFAEHFRHGRQEDAHEFLRYVIDACHNTCLRLKKLQLRRKGGDSGYEGTIVKEIFGGALQSQVKCLSCGAESNKVDEIMDISLDILHSGSLKESLQRFFQHEILDGSNKYRCDHCKKLVAARKQMSILQAPNVLVIQLKRFEGILGGKIDKAIAFEEVLVLSSYMCKGSQDLCPEYRLCGTIVHSGFSPDSGHYFAYIKDAFGRWYCCNDSCVRLSNVEEVLSEKVYILFFTRSKQRPPLMKTRLLANGSKSHHSNGSDASETSSSCVTEEVMSSTKHLSDLGRENINSNVSKVESGASDPSIKLGVFDGSSPKKNHANGGIKIIVHRKDPNQKTCNQTDVRGENRGQNVRTLSNGNGIHNIRADYTSGTLKPLYIKANGTSKIENGNGHVVDAVHEVDGEAKVENNHADSVVGHKQTNLQILSNGSGVRDVRPNGTFHSLKGKLPLVTTGGYRDIHVNGHSSDGDGCSNGKGNFANGKVSLGMDLSDGNVRCNSDGVTLKRKLQDRESCILLSKDAQSSTEVEKFKEVLKKEASLFLVSCGWSDEVYKFMQSHKKRSRTESDTSDFTDLKRLLIKDAGMNFTSKVPQSLKRKLIEDINVFSKERQSPSVSRAT</sequence>
<dbReference type="PROSITE" id="PS00973">
    <property type="entry name" value="USP_2"/>
    <property type="match status" value="1"/>
</dbReference>
<evidence type="ECO:0000259" key="9">
    <source>
        <dbReference type="PROSITE" id="PS50235"/>
    </source>
</evidence>
<keyword evidence="11" id="KW-1185">Reference proteome</keyword>
<evidence type="ECO:0000256" key="6">
    <source>
        <dbReference type="ARBA" id="ARBA00022807"/>
    </source>
</evidence>
<proteinExistence type="inferred from homology"/>
<dbReference type="GO" id="GO:0005829">
    <property type="term" value="C:cytosol"/>
    <property type="evidence" value="ECO:0007669"/>
    <property type="project" value="TreeGrafter"/>
</dbReference>
<dbReference type="InterPro" id="IPR038765">
    <property type="entry name" value="Papain-like_cys_pep_sf"/>
</dbReference>
<evidence type="ECO:0000256" key="5">
    <source>
        <dbReference type="ARBA" id="ARBA00022801"/>
    </source>
</evidence>
<comment type="catalytic activity">
    <reaction evidence="1 7">
        <text>Thiol-dependent hydrolysis of ester, thioester, amide, peptide and isopeptide bonds formed by the C-terminal Gly of ubiquitin (a 76-residue protein attached to proteins as an intracellular targeting signal).</text>
        <dbReference type="EC" id="3.4.19.12"/>
    </reaction>
</comment>
<protein>
    <recommendedName>
        <fullName evidence="7">Ubiquitin carboxyl-terminal hydrolase</fullName>
        <ecNumber evidence="7">3.4.19.12</ecNumber>
    </recommendedName>
</protein>
<evidence type="ECO:0000256" key="4">
    <source>
        <dbReference type="ARBA" id="ARBA00022786"/>
    </source>
</evidence>
<dbReference type="Gene3D" id="3.90.70.10">
    <property type="entry name" value="Cysteine proteinases"/>
    <property type="match status" value="1"/>
</dbReference>
<dbReference type="GO" id="GO:0004843">
    <property type="term" value="F:cysteine-type deubiquitinase activity"/>
    <property type="evidence" value="ECO:0007669"/>
    <property type="project" value="UniProtKB-UniRule"/>
</dbReference>
<dbReference type="Pfam" id="PF00443">
    <property type="entry name" value="UCH"/>
    <property type="match status" value="1"/>
</dbReference>
<dbReference type="InterPro" id="IPR001394">
    <property type="entry name" value="Peptidase_C19_UCH"/>
</dbReference>
<dbReference type="GO" id="GO:0005634">
    <property type="term" value="C:nucleus"/>
    <property type="evidence" value="ECO:0007669"/>
    <property type="project" value="TreeGrafter"/>
</dbReference>
<evidence type="ECO:0000313" key="10">
    <source>
        <dbReference type="EMBL" id="CAI9088962.1"/>
    </source>
</evidence>
<evidence type="ECO:0000256" key="3">
    <source>
        <dbReference type="ARBA" id="ARBA00022670"/>
    </source>
</evidence>
<dbReference type="EC" id="3.4.19.12" evidence="7"/>
<dbReference type="PANTHER" id="PTHR24006:SF758">
    <property type="entry name" value="UBIQUITIN CARBOXYL-TERMINAL HYDROLASE 36"/>
    <property type="match status" value="1"/>
</dbReference>
<comment type="similarity">
    <text evidence="2 7">Belongs to the peptidase C19 family.</text>
</comment>
<comment type="function">
    <text evidence="7">Recognizes and hydrolyzes the peptide bond at the C-terminal Gly of ubiquitin. Involved in the processing of poly-ubiquitin precursors as well as that of ubiquitinated proteins.</text>
</comment>
<dbReference type="InterPro" id="IPR050164">
    <property type="entry name" value="Peptidase_C19"/>
</dbReference>
<feature type="region of interest" description="Disordered" evidence="8">
    <location>
        <begin position="1"/>
        <end position="20"/>
    </location>
</feature>
<dbReference type="FunFam" id="3.90.70.10:FF:000118">
    <property type="entry name" value="Ubiquitin carboxyl-terminal hydrolase 25"/>
    <property type="match status" value="1"/>
</dbReference>
<evidence type="ECO:0000256" key="2">
    <source>
        <dbReference type="ARBA" id="ARBA00009085"/>
    </source>
</evidence>
<name>A0AAV1C2D5_OLDCO</name>
<dbReference type="InterPro" id="IPR028889">
    <property type="entry name" value="USP"/>
</dbReference>
<gene>
    <name evidence="10" type="ORF">OLC1_LOCUS1410</name>
</gene>
<dbReference type="SUPFAM" id="SSF54001">
    <property type="entry name" value="Cysteine proteinases"/>
    <property type="match status" value="1"/>
</dbReference>
<keyword evidence="6 7" id="KW-0788">Thiol protease</keyword>
<feature type="domain" description="USP" evidence="9">
    <location>
        <begin position="23"/>
        <end position="338"/>
    </location>
</feature>
<dbReference type="PROSITE" id="PS00972">
    <property type="entry name" value="USP_1"/>
    <property type="match status" value="1"/>
</dbReference>
<dbReference type="GO" id="GO:0006508">
    <property type="term" value="P:proteolysis"/>
    <property type="evidence" value="ECO:0007669"/>
    <property type="project" value="UniProtKB-KW"/>
</dbReference>
<evidence type="ECO:0000313" key="11">
    <source>
        <dbReference type="Proteomes" id="UP001161247"/>
    </source>
</evidence>
<organism evidence="10 11">
    <name type="scientific">Oldenlandia corymbosa var. corymbosa</name>
    <dbReference type="NCBI Taxonomy" id="529605"/>
    <lineage>
        <taxon>Eukaryota</taxon>
        <taxon>Viridiplantae</taxon>
        <taxon>Streptophyta</taxon>
        <taxon>Embryophyta</taxon>
        <taxon>Tracheophyta</taxon>
        <taxon>Spermatophyta</taxon>
        <taxon>Magnoliopsida</taxon>
        <taxon>eudicotyledons</taxon>
        <taxon>Gunneridae</taxon>
        <taxon>Pentapetalae</taxon>
        <taxon>asterids</taxon>
        <taxon>lamiids</taxon>
        <taxon>Gentianales</taxon>
        <taxon>Rubiaceae</taxon>
        <taxon>Rubioideae</taxon>
        <taxon>Spermacoceae</taxon>
        <taxon>Hedyotis-Oldenlandia complex</taxon>
        <taxon>Oldenlandia</taxon>
    </lineage>
</organism>
<dbReference type="PROSITE" id="PS50235">
    <property type="entry name" value="USP_3"/>
    <property type="match status" value="1"/>
</dbReference>
<dbReference type="AlphaFoldDB" id="A0AAV1C2D5"/>
<dbReference type="PANTHER" id="PTHR24006">
    <property type="entry name" value="UBIQUITIN CARBOXYL-TERMINAL HYDROLASE"/>
    <property type="match status" value="1"/>
</dbReference>